<evidence type="ECO:0008006" key="3">
    <source>
        <dbReference type="Google" id="ProtNLM"/>
    </source>
</evidence>
<name>A0A9J5YC91_SOLCO</name>
<accession>A0A9J5YC91</accession>
<dbReference type="EMBL" id="JACXVP010000007">
    <property type="protein sequence ID" value="KAG5596590.1"/>
    <property type="molecule type" value="Genomic_DNA"/>
</dbReference>
<reference evidence="1 2" key="1">
    <citation type="submission" date="2020-09" db="EMBL/GenBank/DDBJ databases">
        <title>De no assembly of potato wild relative species, Solanum commersonii.</title>
        <authorList>
            <person name="Cho K."/>
        </authorList>
    </citation>
    <scope>NUCLEOTIDE SEQUENCE [LARGE SCALE GENOMIC DNA]</scope>
    <source>
        <strain evidence="1">LZ3.2</strain>
        <tissue evidence="1">Leaf</tissue>
    </source>
</reference>
<dbReference type="Proteomes" id="UP000824120">
    <property type="component" value="Chromosome 7"/>
</dbReference>
<protein>
    <recommendedName>
        <fullName evidence="3">F-box associated domain-containing protein</fullName>
    </recommendedName>
</protein>
<proteinExistence type="predicted"/>
<comment type="caution">
    <text evidence="1">The sequence shown here is derived from an EMBL/GenBank/DDBJ whole genome shotgun (WGS) entry which is preliminary data.</text>
</comment>
<gene>
    <name evidence="1" type="ORF">H5410_037822</name>
</gene>
<keyword evidence="2" id="KW-1185">Reference proteome</keyword>
<evidence type="ECO:0000313" key="2">
    <source>
        <dbReference type="Proteomes" id="UP000824120"/>
    </source>
</evidence>
<evidence type="ECO:0000313" key="1">
    <source>
        <dbReference type="EMBL" id="KAG5596590.1"/>
    </source>
</evidence>
<sequence length="68" mass="7795">MEGSTGPDFTVNLLHWRYHLAALRGCLSTCLFSSNGEDLEIWVMEEYNKKNSWVHKFNIGDSSTVSRD</sequence>
<dbReference type="OrthoDB" id="1894463at2759"/>
<organism evidence="1 2">
    <name type="scientific">Solanum commersonii</name>
    <name type="common">Commerson's wild potato</name>
    <name type="synonym">Commerson's nightshade</name>
    <dbReference type="NCBI Taxonomy" id="4109"/>
    <lineage>
        <taxon>Eukaryota</taxon>
        <taxon>Viridiplantae</taxon>
        <taxon>Streptophyta</taxon>
        <taxon>Embryophyta</taxon>
        <taxon>Tracheophyta</taxon>
        <taxon>Spermatophyta</taxon>
        <taxon>Magnoliopsida</taxon>
        <taxon>eudicotyledons</taxon>
        <taxon>Gunneridae</taxon>
        <taxon>Pentapetalae</taxon>
        <taxon>asterids</taxon>
        <taxon>lamiids</taxon>
        <taxon>Solanales</taxon>
        <taxon>Solanaceae</taxon>
        <taxon>Solanoideae</taxon>
        <taxon>Solaneae</taxon>
        <taxon>Solanum</taxon>
    </lineage>
</organism>
<dbReference type="AlphaFoldDB" id="A0A9J5YC91"/>